<dbReference type="Pfam" id="PF00005">
    <property type="entry name" value="ABC_tran"/>
    <property type="match status" value="1"/>
</dbReference>
<dbReference type="GO" id="GO:0015833">
    <property type="term" value="P:peptide transport"/>
    <property type="evidence" value="ECO:0007669"/>
    <property type="project" value="InterPro"/>
</dbReference>
<dbReference type="EMBL" id="QQTP01000016">
    <property type="protein sequence ID" value="RDJ20641.1"/>
    <property type="molecule type" value="Genomic_DNA"/>
</dbReference>
<name>A0A370L086_9HYPH</name>
<dbReference type="Gene3D" id="3.40.50.300">
    <property type="entry name" value="P-loop containing nucleotide triphosphate hydrolases"/>
    <property type="match status" value="1"/>
</dbReference>
<gene>
    <name evidence="7" type="ORF">DWE98_23135</name>
</gene>
<evidence type="ECO:0000256" key="1">
    <source>
        <dbReference type="ARBA" id="ARBA00004417"/>
    </source>
</evidence>
<evidence type="ECO:0000313" key="7">
    <source>
        <dbReference type="EMBL" id="RDJ20641.1"/>
    </source>
</evidence>
<dbReference type="PROSITE" id="PS50893">
    <property type="entry name" value="ABC_TRANSPORTER_2"/>
    <property type="match status" value="1"/>
</dbReference>
<dbReference type="PROSITE" id="PS00211">
    <property type="entry name" value="ABC_TRANSPORTER_1"/>
    <property type="match status" value="1"/>
</dbReference>
<comment type="caution">
    <text evidence="7">The sequence shown here is derived from an EMBL/GenBank/DDBJ whole genome shotgun (WGS) entry which is preliminary data.</text>
</comment>
<dbReference type="OrthoDB" id="9815712at2"/>
<keyword evidence="3" id="KW-0813">Transport</keyword>
<protein>
    <submittedName>
        <fullName evidence="7">ATP-binding cassette domain-containing protein</fullName>
    </submittedName>
</protein>
<dbReference type="InterPro" id="IPR027417">
    <property type="entry name" value="P-loop_NTPase"/>
</dbReference>
<dbReference type="InterPro" id="IPR013563">
    <property type="entry name" value="Oligopep_ABC_C"/>
</dbReference>
<organism evidence="7 8">
    <name type="scientific">Bosea caraganae</name>
    <dbReference type="NCBI Taxonomy" id="2763117"/>
    <lineage>
        <taxon>Bacteria</taxon>
        <taxon>Pseudomonadati</taxon>
        <taxon>Pseudomonadota</taxon>
        <taxon>Alphaproteobacteria</taxon>
        <taxon>Hyphomicrobiales</taxon>
        <taxon>Boseaceae</taxon>
        <taxon>Bosea</taxon>
    </lineage>
</organism>
<keyword evidence="8" id="KW-1185">Reference proteome</keyword>
<dbReference type="FunFam" id="3.40.50.300:FF:000016">
    <property type="entry name" value="Oligopeptide ABC transporter ATP-binding component"/>
    <property type="match status" value="1"/>
</dbReference>
<evidence type="ECO:0000256" key="5">
    <source>
        <dbReference type="ARBA" id="ARBA00022840"/>
    </source>
</evidence>
<sequence>MTDLLQVSNLTKHFPLPGGWAFWRPSDRVVKALDGISFSIEEGTTFGLVGESGSGKTTVSKLILLLERPTSGEIRFAGTDIARLDSGSIAGYRRVAQAVFQDPYSSLNPRMTVGELLAEPLIVHEAPSRDTVDRRVRELLDIVGLNPASGKLYPHEFSGGQRQRIAIARALALRPKFIVLDEPVSALDVSIRAQILNLLCDIQREFNLTYLLIAHDLAVVAQVSKTCGVLYLGKMVEICSSEDLAHNPLHPYTQALIAAVPVPDPDSPEPQIIAGEIPSPLNPPPGCRFHTRCPLAQPQCREKEPLLREVAQRRWVACHLV</sequence>
<dbReference type="AlphaFoldDB" id="A0A370L086"/>
<reference evidence="8" key="1">
    <citation type="submission" date="2018-07" db="EMBL/GenBank/DDBJ databases">
        <authorList>
            <person name="Safronova V.I."/>
            <person name="Chirak E.R."/>
            <person name="Sazanova A.L."/>
        </authorList>
    </citation>
    <scope>NUCLEOTIDE SEQUENCE [LARGE SCALE GENOMIC DNA]</scope>
    <source>
        <strain evidence="8">RCAM04685</strain>
    </source>
</reference>
<dbReference type="RefSeq" id="WP_114831679.1">
    <property type="nucleotide sequence ID" value="NZ_QQTO01000011.1"/>
</dbReference>
<keyword evidence="4" id="KW-0547">Nucleotide-binding</keyword>
<comment type="subcellular location">
    <subcellularLocation>
        <location evidence="1">Cell inner membrane</location>
        <topology evidence="1">Peripheral membrane protein</topology>
    </subcellularLocation>
</comment>
<dbReference type="Proteomes" id="UP000255207">
    <property type="component" value="Unassembled WGS sequence"/>
</dbReference>
<accession>A0A370L086</accession>
<dbReference type="Pfam" id="PF08352">
    <property type="entry name" value="oligo_HPY"/>
    <property type="match status" value="1"/>
</dbReference>
<dbReference type="SUPFAM" id="SSF52540">
    <property type="entry name" value="P-loop containing nucleoside triphosphate hydrolases"/>
    <property type="match status" value="1"/>
</dbReference>
<dbReference type="InterPro" id="IPR003439">
    <property type="entry name" value="ABC_transporter-like_ATP-bd"/>
</dbReference>
<keyword evidence="5 7" id="KW-0067">ATP-binding</keyword>
<evidence type="ECO:0000256" key="3">
    <source>
        <dbReference type="ARBA" id="ARBA00022448"/>
    </source>
</evidence>
<dbReference type="CDD" id="cd03257">
    <property type="entry name" value="ABC_NikE_OppD_transporters"/>
    <property type="match status" value="1"/>
</dbReference>
<evidence type="ECO:0000259" key="6">
    <source>
        <dbReference type="PROSITE" id="PS50893"/>
    </source>
</evidence>
<dbReference type="InterPro" id="IPR003593">
    <property type="entry name" value="AAA+_ATPase"/>
</dbReference>
<feature type="domain" description="ABC transporter" evidence="6">
    <location>
        <begin position="5"/>
        <end position="257"/>
    </location>
</feature>
<dbReference type="GO" id="GO:0055085">
    <property type="term" value="P:transmembrane transport"/>
    <property type="evidence" value="ECO:0007669"/>
    <property type="project" value="UniProtKB-ARBA"/>
</dbReference>
<dbReference type="GO" id="GO:0016887">
    <property type="term" value="F:ATP hydrolysis activity"/>
    <property type="evidence" value="ECO:0007669"/>
    <property type="project" value="InterPro"/>
</dbReference>
<evidence type="ECO:0000256" key="4">
    <source>
        <dbReference type="ARBA" id="ARBA00022741"/>
    </source>
</evidence>
<dbReference type="InterPro" id="IPR017871">
    <property type="entry name" value="ABC_transporter-like_CS"/>
</dbReference>
<dbReference type="NCBIfam" id="TIGR01727">
    <property type="entry name" value="oligo_HPY"/>
    <property type="match status" value="1"/>
</dbReference>
<dbReference type="PANTHER" id="PTHR43776">
    <property type="entry name" value="TRANSPORT ATP-BINDING PROTEIN"/>
    <property type="match status" value="1"/>
</dbReference>
<proteinExistence type="inferred from homology"/>
<evidence type="ECO:0000313" key="8">
    <source>
        <dbReference type="Proteomes" id="UP000255207"/>
    </source>
</evidence>
<dbReference type="InterPro" id="IPR050319">
    <property type="entry name" value="ABC_transp_ATP-bind"/>
</dbReference>
<dbReference type="GO" id="GO:0005886">
    <property type="term" value="C:plasma membrane"/>
    <property type="evidence" value="ECO:0007669"/>
    <property type="project" value="UniProtKB-SubCell"/>
</dbReference>
<dbReference type="SMART" id="SM00382">
    <property type="entry name" value="AAA"/>
    <property type="match status" value="1"/>
</dbReference>
<evidence type="ECO:0000256" key="2">
    <source>
        <dbReference type="ARBA" id="ARBA00005417"/>
    </source>
</evidence>
<comment type="similarity">
    <text evidence="2">Belongs to the ABC transporter superfamily.</text>
</comment>
<dbReference type="GO" id="GO:0005524">
    <property type="term" value="F:ATP binding"/>
    <property type="evidence" value="ECO:0007669"/>
    <property type="project" value="UniProtKB-KW"/>
</dbReference>